<reference evidence="6" key="1">
    <citation type="submission" date="2025-08" db="UniProtKB">
        <authorList>
            <consortium name="RefSeq"/>
        </authorList>
    </citation>
    <scope>IDENTIFICATION</scope>
    <source>
        <tissue evidence="6">Muscle</tissue>
    </source>
</reference>
<dbReference type="Proteomes" id="UP000504628">
    <property type="component" value="Chromosome 5"/>
</dbReference>
<evidence type="ECO:0000313" key="6">
    <source>
        <dbReference type="RefSeq" id="XP_035881445.1"/>
    </source>
</evidence>
<dbReference type="InterPro" id="IPR042235">
    <property type="entry name" value="ZP-C_dom"/>
</dbReference>
<dbReference type="GeneID" id="118500541"/>
<dbReference type="KEGG" id="pdic:118500541"/>
<feature type="region of interest" description="Disordered" evidence="2">
    <location>
        <begin position="292"/>
        <end position="314"/>
    </location>
</feature>
<dbReference type="Gene3D" id="2.60.40.4100">
    <property type="entry name" value="Zona pellucida, ZP-C domain"/>
    <property type="match status" value="1"/>
</dbReference>
<name>A0A7E6DRN5_9CHIR</name>
<evidence type="ECO:0000313" key="5">
    <source>
        <dbReference type="Proteomes" id="UP000504628"/>
    </source>
</evidence>
<accession>A0A7E6DRN5</accession>
<feature type="chain" id="PRO_5028809979" evidence="3">
    <location>
        <begin position="21"/>
        <end position="646"/>
    </location>
</feature>
<protein>
    <submittedName>
        <fullName evidence="6">Mucin-21-like</fullName>
    </submittedName>
</protein>
<dbReference type="InterPro" id="IPR055355">
    <property type="entry name" value="ZP-C"/>
</dbReference>
<evidence type="ECO:0000259" key="4">
    <source>
        <dbReference type="PROSITE" id="PS51034"/>
    </source>
</evidence>
<dbReference type="PANTHER" id="PTHR47130">
    <property type="entry name" value="SI:DKEY-19B23.11-RELATED"/>
    <property type="match status" value="1"/>
</dbReference>
<dbReference type="Gene3D" id="2.60.40.3210">
    <property type="entry name" value="Zona pellucida, ZP-N domain"/>
    <property type="match status" value="1"/>
</dbReference>
<dbReference type="RefSeq" id="XP_035881445.1">
    <property type="nucleotide sequence ID" value="XM_036025552.1"/>
</dbReference>
<feature type="signal peptide" evidence="3">
    <location>
        <begin position="1"/>
        <end position="20"/>
    </location>
</feature>
<dbReference type="OrthoDB" id="9631414at2759"/>
<organism evidence="5 6">
    <name type="scientific">Phyllostomus discolor</name>
    <name type="common">pale spear-nosed bat</name>
    <dbReference type="NCBI Taxonomy" id="89673"/>
    <lineage>
        <taxon>Eukaryota</taxon>
        <taxon>Metazoa</taxon>
        <taxon>Chordata</taxon>
        <taxon>Craniata</taxon>
        <taxon>Vertebrata</taxon>
        <taxon>Euteleostomi</taxon>
        <taxon>Mammalia</taxon>
        <taxon>Eutheria</taxon>
        <taxon>Laurasiatheria</taxon>
        <taxon>Chiroptera</taxon>
        <taxon>Yangochiroptera</taxon>
        <taxon>Phyllostomidae</taxon>
        <taxon>Phyllostominae</taxon>
        <taxon>Phyllostomus</taxon>
    </lineage>
</organism>
<dbReference type="SMART" id="SM00241">
    <property type="entry name" value="ZP"/>
    <property type="match status" value="1"/>
</dbReference>
<dbReference type="PANTHER" id="PTHR47130:SF3">
    <property type="entry name" value="ZONA PELLUCIDA PROTEIN"/>
    <property type="match status" value="1"/>
</dbReference>
<evidence type="ECO:0000256" key="3">
    <source>
        <dbReference type="SAM" id="SignalP"/>
    </source>
</evidence>
<sequence>MGNQWLLLLLLLFIGDGTLNLTGIIATWGCESAVTSSTPKEITMCSDASSALPNSQRDNTPTVPLNASVRSRRAATAEAQTHTTPATISTSLPAYNSAGSTGWATAMYNPQEEILHTANITASKGTTLSNSMVTSTLKEQGGTASSTTATSDETSEQNQRASAAAALAPSPTVNILETSVSTDSQKSSTLRVPTALSTPGNDITSPVSMATTVSKKSISPTTLNKITDVKGSPPVTTSTVIHTISLTLTSLGATVLGTTMSGTQEGETAAAQPPAPTIAPTMDTLSETRHSITTQTPSGAVQSAPSAGPATAQPPEITAIHSTALVPSSSGTITPPAMTGASQASPKPTQTSSSGAGTCDSDEYLDSKGVCMCNDSYYAHSELSGVLVALHCRPQKIEVVLRSCFLKARHWILREGAFSGCSSVSEVEEGLGAQVFRMEKKEGTCGLRLSTDSSHALYLLEEHLLQELPGITTSNATMLSLSCVYPLVVNVSQTHPYPVTSFPYNTIYVPGIGDTIVILGIFTDPELSSPLENRPSPLGKLLYVVLRATSSDPDRFALVASEVFASTSIFMTGAAKATHHFVKESCPVSHQLLWGLQDKGASLEVTLVFKLFRLNSDMLYLHSRVTLCDKQVGRPCQPEPGWLFFF</sequence>
<feature type="compositionally biased region" description="Polar residues" evidence="2">
    <location>
        <begin position="172"/>
        <end position="203"/>
    </location>
</feature>
<gene>
    <name evidence="6" type="primary">LOC118500541</name>
</gene>
<feature type="domain" description="ZP" evidence="4">
    <location>
        <begin position="391"/>
        <end position="643"/>
    </location>
</feature>
<dbReference type="InParanoid" id="A0A7E6DRN5"/>
<feature type="region of interest" description="Disordered" evidence="2">
    <location>
        <begin position="326"/>
        <end position="358"/>
    </location>
</feature>
<feature type="compositionally biased region" description="Polar residues" evidence="2">
    <location>
        <begin position="292"/>
        <end position="305"/>
    </location>
</feature>
<keyword evidence="1" id="KW-1015">Disulfide bond</keyword>
<keyword evidence="5" id="KW-1185">Reference proteome</keyword>
<evidence type="ECO:0000256" key="2">
    <source>
        <dbReference type="SAM" id="MobiDB-lite"/>
    </source>
</evidence>
<feature type="region of interest" description="Disordered" evidence="2">
    <location>
        <begin position="135"/>
        <end position="203"/>
    </location>
</feature>
<feature type="compositionally biased region" description="Polar residues" evidence="2">
    <location>
        <begin position="340"/>
        <end position="356"/>
    </location>
</feature>
<dbReference type="Pfam" id="PF00100">
    <property type="entry name" value="Zona_pellucida"/>
    <property type="match status" value="1"/>
</dbReference>
<dbReference type="PROSITE" id="PS51034">
    <property type="entry name" value="ZP_2"/>
    <property type="match status" value="1"/>
</dbReference>
<feature type="compositionally biased region" description="Low complexity" evidence="2">
    <location>
        <begin position="143"/>
        <end position="152"/>
    </location>
</feature>
<dbReference type="InterPro" id="IPR001507">
    <property type="entry name" value="ZP_dom"/>
</dbReference>
<feature type="compositionally biased region" description="Low complexity" evidence="2">
    <location>
        <begin position="161"/>
        <end position="171"/>
    </location>
</feature>
<proteinExistence type="predicted"/>
<keyword evidence="3" id="KW-0732">Signal</keyword>
<dbReference type="AlphaFoldDB" id="A0A7E6DRN5"/>
<evidence type="ECO:0000256" key="1">
    <source>
        <dbReference type="ARBA" id="ARBA00023157"/>
    </source>
</evidence>